<dbReference type="FunFam" id="3.20.20.80:FF:000022">
    <property type="entry name" value="Beta-glucosidase 11"/>
    <property type="match status" value="1"/>
</dbReference>
<evidence type="ECO:0000256" key="3">
    <source>
        <dbReference type="RuleBase" id="RU003690"/>
    </source>
</evidence>
<evidence type="ECO:0000313" key="5">
    <source>
        <dbReference type="Proteomes" id="UP000243459"/>
    </source>
</evidence>
<dbReference type="Gene3D" id="3.20.20.80">
    <property type="entry name" value="Glycosidases"/>
    <property type="match status" value="1"/>
</dbReference>
<dbReference type="PANTHER" id="PTHR10353:SF29">
    <property type="entry name" value="BETA-GLUCOSIDASE 11"/>
    <property type="match status" value="1"/>
</dbReference>
<accession>A0A5P1E0C7</accession>
<dbReference type="GO" id="GO:0005975">
    <property type="term" value="P:carbohydrate metabolic process"/>
    <property type="evidence" value="ECO:0007669"/>
    <property type="project" value="InterPro"/>
</dbReference>
<evidence type="ECO:0000313" key="4">
    <source>
        <dbReference type="EMBL" id="ONK56051.1"/>
    </source>
</evidence>
<dbReference type="Pfam" id="PF00232">
    <property type="entry name" value="Glyco_hydro_1"/>
    <property type="match status" value="1"/>
</dbReference>
<feature type="non-terminal residue" evidence="4">
    <location>
        <position position="1"/>
    </location>
</feature>
<evidence type="ECO:0000256" key="2">
    <source>
        <dbReference type="ARBA" id="ARBA00022801"/>
    </source>
</evidence>
<comment type="similarity">
    <text evidence="1 3">Belongs to the glycosyl hydrolase 1 family.</text>
</comment>
<protein>
    <recommendedName>
        <fullName evidence="6">Beta-glucosidase</fullName>
    </recommendedName>
</protein>
<dbReference type="AlphaFoldDB" id="A0A5P1E0C7"/>
<keyword evidence="2" id="KW-0378">Hydrolase</keyword>
<name>A0A5P1E0C7_ASPOF</name>
<organism evidence="4 5">
    <name type="scientific">Asparagus officinalis</name>
    <name type="common">Garden asparagus</name>
    <dbReference type="NCBI Taxonomy" id="4686"/>
    <lineage>
        <taxon>Eukaryota</taxon>
        <taxon>Viridiplantae</taxon>
        <taxon>Streptophyta</taxon>
        <taxon>Embryophyta</taxon>
        <taxon>Tracheophyta</taxon>
        <taxon>Spermatophyta</taxon>
        <taxon>Magnoliopsida</taxon>
        <taxon>Liliopsida</taxon>
        <taxon>Asparagales</taxon>
        <taxon>Asparagaceae</taxon>
        <taxon>Asparagoideae</taxon>
        <taxon>Asparagus</taxon>
    </lineage>
</organism>
<evidence type="ECO:0008006" key="6">
    <source>
        <dbReference type="Google" id="ProtNLM"/>
    </source>
</evidence>
<dbReference type="PANTHER" id="PTHR10353">
    <property type="entry name" value="GLYCOSYL HYDROLASE"/>
    <property type="match status" value="1"/>
</dbReference>
<dbReference type="Proteomes" id="UP000243459">
    <property type="component" value="Chromosome 10"/>
</dbReference>
<dbReference type="GO" id="GO:0008422">
    <property type="term" value="F:beta-glucosidase activity"/>
    <property type="evidence" value="ECO:0007669"/>
    <property type="project" value="TreeGrafter"/>
</dbReference>
<dbReference type="InterPro" id="IPR001360">
    <property type="entry name" value="Glyco_hydro_1"/>
</dbReference>
<evidence type="ECO:0000256" key="1">
    <source>
        <dbReference type="ARBA" id="ARBA00010838"/>
    </source>
</evidence>
<sequence>VEGAVAEDGRKPSIWDTFTHDGRRLSDDQATGDIAADQYHKYKEDVKLMHDMGLDAYRFSISWSRLIPDGHGDVNAKGLQYYNNLIDELVSYGIEPHVTLHHFDLPQALEDEYGGVLSPRIIEDFTAYADVCFREFGDRVKYWATFNEPRVQALFGYQFGTFPPRRCTHPVGSNCTKGGSTSEPYLAAHNLLRSHLSAATLYKDQYQAVQGGKIGITTSCPWYSPSTNSQEDIIAAQQARDSNIGWIINPLVYGDYPPIMRESLGSNLPSFDAEESMKLKQSFDFIGLNHYNLYYVKYKPNKYDKSDKDVKNVSAKDSDTRLGASEKFLTVKEASSANAPWAFQATLEYVKIKYRNPPIIVYENGYGESNVGPTTGNGTDDYKRVAYLQDYSESLLRSIRNGSNTLGYFVWSFLDCFELVHGYTARYGLYGVDFEGADRRRFARLSAHWYSKFLSNGGLIRARASKIIRTE</sequence>
<dbReference type="SUPFAM" id="SSF51445">
    <property type="entry name" value="(Trans)glycosidases"/>
    <property type="match status" value="1"/>
</dbReference>
<gene>
    <name evidence="4" type="ORF">A4U43_C10F3630</name>
</gene>
<keyword evidence="5" id="KW-1185">Reference proteome</keyword>
<dbReference type="OMA" id="PPIMRES"/>
<dbReference type="Gramene" id="ONK56051">
    <property type="protein sequence ID" value="ONK56051"/>
    <property type="gene ID" value="A4U43_C10F3630"/>
</dbReference>
<dbReference type="InterPro" id="IPR017853">
    <property type="entry name" value="GH"/>
</dbReference>
<dbReference type="PRINTS" id="PR00131">
    <property type="entry name" value="GLHYDRLASE1"/>
</dbReference>
<reference evidence="5" key="1">
    <citation type="journal article" date="2017" name="Nat. Commun.">
        <title>The asparagus genome sheds light on the origin and evolution of a young Y chromosome.</title>
        <authorList>
            <person name="Harkess A."/>
            <person name="Zhou J."/>
            <person name="Xu C."/>
            <person name="Bowers J.E."/>
            <person name="Van der Hulst R."/>
            <person name="Ayyampalayam S."/>
            <person name="Mercati F."/>
            <person name="Riccardi P."/>
            <person name="McKain M.R."/>
            <person name="Kakrana A."/>
            <person name="Tang H."/>
            <person name="Ray J."/>
            <person name="Groenendijk J."/>
            <person name="Arikit S."/>
            <person name="Mathioni S.M."/>
            <person name="Nakano M."/>
            <person name="Shan H."/>
            <person name="Telgmann-Rauber A."/>
            <person name="Kanno A."/>
            <person name="Yue Z."/>
            <person name="Chen H."/>
            <person name="Li W."/>
            <person name="Chen Y."/>
            <person name="Xu X."/>
            <person name="Zhang Y."/>
            <person name="Luo S."/>
            <person name="Chen H."/>
            <person name="Gao J."/>
            <person name="Mao Z."/>
            <person name="Pires J.C."/>
            <person name="Luo M."/>
            <person name="Kudrna D."/>
            <person name="Wing R.A."/>
            <person name="Meyers B.C."/>
            <person name="Yi K."/>
            <person name="Kong H."/>
            <person name="Lavrijsen P."/>
            <person name="Sunseri F."/>
            <person name="Falavigna A."/>
            <person name="Ye Y."/>
            <person name="Leebens-Mack J.H."/>
            <person name="Chen G."/>
        </authorList>
    </citation>
    <scope>NUCLEOTIDE SEQUENCE [LARGE SCALE GENOMIC DNA]</scope>
    <source>
        <strain evidence="5">cv. DH0086</strain>
    </source>
</reference>
<dbReference type="EMBL" id="CM007390">
    <property type="protein sequence ID" value="ONK56051.1"/>
    <property type="molecule type" value="Genomic_DNA"/>
</dbReference>
<proteinExistence type="inferred from homology"/>